<dbReference type="AlphaFoldDB" id="A0A4Y2IMM1"/>
<sequence>MLNQVTRGGQTNKARPSPHIAILDCDKFAEILLCKLAISLTRQDRKFTTRLQQVNANELVTTRQTHCKLEQKQNTTDKPRIRTPDNPLHSQSS</sequence>
<dbReference type="EMBL" id="BGPR01002803">
    <property type="protein sequence ID" value="GBM79121.1"/>
    <property type="molecule type" value="Genomic_DNA"/>
</dbReference>
<feature type="compositionally biased region" description="Basic and acidic residues" evidence="1">
    <location>
        <begin position="67"/>
        <end position="83"/>
    </location>
</feature>
<keyword evidence="3" id="KW-1185">Reference proteome</keyword>
<organism evidence="2 3">
    <name type="scientific">Araneus ventricosus</name>
    <name type="common">Orbweaver spider</name>
    <name type="synonym">Epeira ventricosa</name>
    <dbReference type="NCBI Taxonomy" id="182803"/>
    <lineage>
        <taxon>Eukaryota</taxon>
        <taxon>Metazoa</taxon>
        <taxon>Ecdysozoa</taxon>
        <taxon>Arthropoda</taxon>
        <taxon>Chelicerata</taxon>
        <taxon>Arachnida</taxon>
        <taxon>Araneae</taxon>
        <taxon>Araneomorphae</taxon>
        <taxon>Entelegynae</taxon>
        <taxon>Araneoidea</taxon>
        <taxon>Araneidae</taxon>
        <taxon>Araneus</taxon>
    </lineage>
</organism>
<proteinExistence type="predicted"/>
<gene>
    <name evidence="2" type="ORF">AVEN_104497_1</name>
</gene>
<comment type="caution">
    <text evidence="2">The sequence shown here is derived from an EMBL/GenBank/DDBJ whole genome shotgun (WGS) entry which is preliminary data.</text>
</comment>
<evidence type="ECO:0000256" key="1">
    <source>
        <dbReference type="SAM" id="MobiDB-lite"/>
    </source>
</evidence>
<accession>A0A4Y2IMM1</accession>
<evidence type="ECO:0000313" key="3">
    <source>
        <dbReference type="Proteomes" id="UP000499080"/>
    </source>
</evidence>
<dbReference type="Proteomes" id="UP000499080">
    <property type="component" value="Unassembled WGS sequence"/>
</dbReference>
<protein>
    <submittedName>
        <fullName evidence="2">Uncharacterized protein</fullName>
    </submittedName>
</protein>
<name>A0A4Y2IMM1_ARAVE</name>
<feature type="region of interest" description="Disordered" evidence="1">
    <location>
        <begin position="65"/>
        <end position="93"/>
    </location>
</feature>
<reference evidence="2 3" key="1">
    <citation type="journal article" date="2019" name="Sci. Rep.">
        <title>Orb-weaving spider Araneus ventricosus genome elucidates the spidroin gene catalogue.</title>
        <authorList>
            <person name="Kono N."/>
            <person name="Nakamura H."/>
            <person name="Ohtoshi R."/>
            <person name="Moran D.A.P."/>
            <person name="Shinohara A."/>
            <person name="Yoshida Y."/>
            <person name="Fujiwara M."/>
            <person name="Mori M."/>
            <person name="Tomita M."/>
            <person name="Arakawa K."/>
        </authorList>
    </citation>
    <scope>NUCLEOTIDE SEQUENCE [LARGE SCALE GENOMIC DNA]</scope>
</reference>
<evidence type="ECO:0000313" key="2">
    <source>
        <dbReference type="EMBL" id="GBM79121.1"/>
    </source>
</evidence>